<dbReference type="SUPFAM" id="SSF48264">
    <property type="entry name" value="Cytochrome P450"/>
    <property type="match status" value="1"/>
</dbReference>
<dbReference type="GO" id="GO:0005506">
    <property type="term" value="F:iron ion binding"/>
    <property type="evidence" value="ECO:0007669"/>
    <property type="project" value="InterPro"/>
</dbReference>
<dbReference type="InterPro" id="IPR017972">
    <property type="entry name" value="Cyt_P450_CS"/>
</dbReference>
<keyword evidence="8" id="KW-0503">Monooxygenase</keyword>
<evidence type="ECO:0000256" key="6">
    <source>
        <dbReference type="ARBA" id="ARBA00023136"/>
    </source>
</evidence>
<evidence type="ECO:0000256" key="7">
    <source>
        <dbReference type="PIRSR" id="PIRSR602401-1"/>
    </source>
</evidence>
<dbReference type="InterPro" id="IPR036396">
    <property type="entry name" value="Cyt_P450_sf"/>
</dbReference>
<dbReference type="GO" id="GO:0006082">
    <property type="term" value="P:organic acid metabolic process"/>
    <property type="evidence" value="ECO:0007669"/>
    <property type="project" value="TreeGrafter"/>
</dbReference>
<keyword evidence="3 7" id="KW-0479">Metal-binding</keyword>
<dbReference type="InterPro" id="IPR002401">
    <property type="entry name" value="Cyt_P450_E_grp-I"/>
</dbReference>
<organism evidence="9">
    <name type="scientific">Arion vulgaris</name>
    <dbReference type="NCBI Taxonomy" id="1028688"/>
    <lineage>
        <taxon>Eukaryota</taxon>
        <taxon>Metazoa</taxon>
        <taxon>Spiralia</taxon>
        <taxon>Lophotrochozoa</taxon>
        <taxon>Mollusca</taxon>
        <taxon>Gastropoda</taxon>
        <taxon>Heterobranchia</taxon>
        <taxon>Euthyneura</taxon>
        <taxon>Panpulmonata</taxon>
        <taxon>Eupulmonata</taxon>
        <taxon>Stylommatophora</taxon>
        <taxon>Helicina</taxon>
        <taxon>Arionoidea</taxon>
        <taxon>Arionidae</taxon>
        <taxon>Arion</taxon>
    </lineage>
</organism>
<dbReference type="PRINTS" id="PR00385">
    <property type="entry name" value="P450"/>
</dbReference>
<keyword evidence="6" id="KW-0472">Membrane</keyword>
<evidence type="ECO:0000256" key="8">
    <source>
        <dbReference type="RuleBase" id="RU000461"/>
    </source>
</evidence>
<keyword evidence="5 7" id="KW-0408">Iron</keyword>
<dbReference type="PANTHER" id="PTHR24300:SF403">
    <property type="entry name" value="CYTOCHROME P450 306A1"/>
    <property type="match status" value="1"/>
</dbReference>
<evidence type="ECO:0000313" key="9">
    <source>
        <dbReference type="EMBL" id="CEK94932.1"/>
    </source>
</evidence>
<evidence type="ECO:0000256" key="4">
    <source>
        <dbReference type="ARBA" id="ARBA00023002"/>
    </source>
</evidence>
<sequence length="492" mass="56370">MELATLLVFAVVSFIVYLWYRRSDSRLPPSPLRALPIVGHLFYMDSDTRPQFKKWREQCGDIFSLNMCGTKVVVLSGYDLIKEALVKKADVFSDRPPFFFDQATGLGEKGVIFSNGKNWKEQRSVALYILRTFGMGKNLLALKIQEEVDNYVEYLASQKGNPTNISLQTNISTSNVICSILIGHRFEYDDQDFQNLIHKLGTLATEQQTVSLVNFMFWLKYLPGDFFRAKKLTAHFDTILNLLEKFIKETKQNMTDGNEASNFIEAYIMDREKKIKSGLPTDLDDKNLLKIVNDLFQAGTETTSTTIYWCILFILNNPGVQEKIYQEIKDNVGRERTPTMQDKNQLTYLNAVIHETQRLGSIVPLSVTHICSEDITLRGYNVPKGAYILPNLDSVLFDKTTWGEDADNFRPERFIDNNGKLNVPEQFIPFSTGRRVCLGEALAKMELFLFLSSMFQRFQFLPPTPDSIPPLDYKCGVVIVPKPYKVRVVERK</sequence>
<dbReference type="GO" id="GO:0006805">
    <property type="term" value="P:xenobiotic metabolic process"/>
    <property type="evidence" value="ECO:0007669"/>
    <property type="project" value="TreeGrafter"/>
</dbReference>
<protein>
    <recommendedName>
        <fullName evidence="10">Cytochrome P450</fullName>
    </recommendedName>
</protein>
<dbReference type="Gene3D" id="1.10.630.10">
    <property type="entry name" value="Cytochrome P450"/>
    <property type="match status" value="1"/>
</dbReference>
<dbReference type="EMBL" id="HACG01048067">
    <property type="protein sequence ID" value="CEK94932.1"/>
    <property type="molecule type" value="Transcribed_RNA"/>
</dbReference>
<reference evidence="9" key="1">
    <citation type="submission" date="2014-12" db="EMBL/GenBank/DDBJ databases">
        <title>Insight into the proteome of Arion vulgaris.</title>
        <authorList>
            <person name="Aradska J."/>
            <person name="Bulat T."/>
            <person name="Smidak R."/>
            <person name="Sarate P."/>
            <person name="Gangsoo J."/>
            <person name="Sialana F."/>
            <person name="Bilban M."/>
            <person name="Lubec G."/>
        </authorList>
    </citation>
    <scope>NUCLEOTIDE SEQUENCE</scope>
    <source>
        <tissue evidence="9">Skin</tissue>
    </source>
</reference>
<dbReference type="AlphaFoldDB" id="A0A0B7BQ04"/>
<evidence type="ECO:0000256" key="2">
    <source>
        <dbReference type="ARBA" id="ARBA00010617"/>
    </source>
</evidence>
<feature type="binding site" description="axial binding residue" evidence="7">
    <location>
        <position position="437"/>
    </location>
    <ligand>
        <name>heme</name>
        <dbReference type="ChEBI" id="CHEBI:30413"/>
    </ligand>
    <ligandPart>
        <name>Fe</name>
        <dbReference type="ChEBI" id="CHEBI:18248"/>
    </ligandPart>
</feature>
<keyword evidence="4 8" id="KW-0560">Oxidoreductase</keyword>
<dbReference type="InterPro" id="IPR001128">
    <property type="entry name" value="Cyt_P450"/>
</dbReference>
<dbReference type="Pfam" id="PF00067">
    <property type="entry name" value="p450"/>
    <property type="match status" value="1"/>
</dbReference>
<dbReference type="PROSITE" id="PS00086">
    <property type="entry name" value="CYTOCHROME_P450"/>
    <property type="match status" value="1"/>
</dbReference>
<keyword evidence="7 8" id="KW-0349">Heme</keyword>
<evidence type="ECO:0000256" key="3">
    <source>
        <dbReference type="ARBA" id="ARBA00022723"/>
    </source>
</evidence>
<accession>A0A0B7BQ04</accession>
<dbReference type="PANTHER" id="PTHR24300">
    <property type="entry name" value="CYTOCHROME P450 508A4-RELATED"/>
    <property type="match status" value="1"/>
</dbReference>
<dbReference type="GO" id="GO:0008395">
    <property type="term" value="F:steroid hydroxylase activity"/>
    <property type="evidence" value="ECO:0007669"/>
    <property type="project" value="TreeGrafter"/>
</dbReference>
<gene>
    <name evidence="9" type="primary">ORF204537</name>
</gene>
<comment type="cofactor">
    <cofactor evidence="7">
        <name>heme</name>
        <dbReference type="ChEBI" id="CHEBI:30413"/>
    </cofactor>
</comment>
<proteinExistence type="inferred from homology"/>
<dbReference type="FunFam" id="1.10.630.10:FF:000004">
    <property type="entry name" value="cytochrome P450 2D15 isoform X1"/>
    <property type="match status" value="1"/>
</dbReference>
<comment type="similarity">
    <text evidence="2 8">Belongs to the cytochrome P450 family.</text>
</comment>
<evidence type="ECO:0000256" key="5">
    <source>
        <dbReference type="ARBA" id="ARBA00023004"/>
    </source>
</evidence>
<dbReference type="GO" id="GO:0005737">
    <property type="term" value="C:cytoplasm"/>
    <property type="evidence" value="ECO:0007669"/>
    <property type="project" value="TreeGrafter"/>
</dbReference>
<dbReference type="InterPro" id="IPR050182">
    <property type="entry name" value="Cytochrome_P450_fam2"/>
</dbReference>
<dbReference type="GO" id="GO:0020037">
    <property type="term" value="F:heme binding"/>
    <property type="evidence" value="ECO:0007669"/>
    <property type="project" value="InterPro"/>
</dbReference>
<dbReference type="GO" id="GO:0016712">
    <property type="term" value="F:oxidoreductase activity, acting on paired donors, with incorporation or reduction of molecular oxygen, reduced flavin or flavoprotein as one donor, and incorporation of one atom of oxygen"/>
    <property type="evidence" value="ECO:0007669"/>
    <property type="project" value="TreeGrafter"/>
</dbReference>
<evidence type="ECO:0000256" key="1">
    <source>
        <dbReference type="ARBA" id="ARBA00004370"/>
    </source>
</evidence>
<dbReference type="GO" id="GO:0016020">
    <property type="term" value="C:membrane"/>
    <property type="evidence" value="ECO:0007669"/>
    <property type="project" value="UniProtKB-SubCell"/>
</dbReference>
<name>A0A0B7BQ04_9EUPU</name>
<evidence type="ECO:0008006" key="10">
    <source>
        <dbReference type="Google" id="ProtNLM"/>
    </source>
</evidence>
<dbReference type="PRINTS" id="PR00463">
    <property type="entry name" value="EP450I"/>
</dbReference>
<comment type="subcellular location">
    <subcellularLocation>
        <location evidence="1">Membrane</location>
    </subcellularLocation>
</comment>